<accession>A0A815TUW2</accession>
<dbReference type="Gene3D" id="3.80.10.10">
    <property type="entry name" value="Ribonuclease Inhibitor"/>
    <property type="match status" value="1"/>
</dbReference>
<gene>
    <name evidence="1" type="ORF">BJG266_LOCUS43661</name>
    <name evidence="2" type="ORF">QVE165_LOCUS60596</name>
</gene>
<evidence type="ECO:0000313" key="1">
    <source>
        <dbReference type="EMBL" id="CAF1509838.1"/>
    </source>
</evidence>
<dbReference type="AlphaFoldDB" id="A0A815TUW2"/>
<name>A0A815TUW2_9BILA</name>
<protein>
    <submittedName>
        <fullName evidence="1">Uncharacterized protein</fullName>
    </submittedName>
</protein>
<keyword evidence="3" id="KW-1185">Reference proteome</keyword>
<dbReference type="Proteomes" id="UP000663832">
    <property type="component" value="Unassembled WGS sequence"/>
</dbReference>
<evidence type="ECO:0000313" key="2">
    <source>
        <dbReference type="EMBL" id="CAF1647016.1"/>
    </source>
</evidence>
<dbReference type="OrthoDB" id="10397352at2759"/>
<reference evidence="1" key="1">
    <citation type="submission" date="2021-02" db="EMBL/GenBank/DDBJ databases">
        <authorList>
            <person name="Nowell W R."/>
        </authorList>
    </citation>
    <scope>NUCLEOTIDE SEQUENCE</scope>
</reference>
<evidence type="ECO:0000313" key="3">
    <source>
        <dbReference type="Proteomes" id="UP000663832"/>
    </source>
</evidence>
<dbReference type="Proteomes" id="UP000663877">
    <property type="component" value="Unassembled WGS sequence"/>
</dbReference>
<proteinExistence type="predicted"/>
<sequence>MTRFPRIQSLILHNPGRELVCKIRPEFFPHLKYLTVNSVRRAIVQWWTLLHNREFSNGFPHLYKACLTSVSFPPAIETWTGSSSIRELEICWINRPRFLGTLLLSCPNLHKLKLIIDQFYSTTIFEYVNDGFVEVDENSIPDGIVIHRALRHLEIECENSIGLFEFLESLLRCVPGLQKLQITICPFEGFRISCHNIARLLQNYVSSLSYFHCKIPITNMYPSDIDQMLHGSIHSIHLLFANVEMNNEYIVISSA</sequence>
<dbReference type="SUPFAM" id="SSF52047">
    <property type="entry name" value="RNI-like"/>
    <property type="match status" value="1"/>
</dbReference>
<dbReference type="EMBL" id="CAJNOI010003217">
    <property type="protein sequence ID" value="CAF1509838.1"/>
    <property type="molecule type" value="Genomic_DNA"/>
</dbReference>
<dbReference type="EMBL" id="CAJNOM010003565">
    <property type="protein sequence ID" value="CAF1647016.1"/>
    <property type="molecule type" value="Genomic_DNA"/>
</dbReference>
<organism evidence="1 4">
    <name type="scientific">Adineta steineri</name>
    <dbReference type="NCBI Taxonomy" id="433720"/>
    <lineage>
        <taxon>Eukaryota</taxon>
        <taxon>Metazoa</taxon>
        <taxon>Spiralia</taxon>
        <taxon>Gnathifera</taxon>
        <taxon>Rotifera</taxon>
        <taxon>Eurotatoria</taxon>
        <taxon>Bdelloidea</taxon>
        <taxon>Adinetida</taxon>
        <taxon>Adinetidae</taxon>
        <taxon>Adineta</taxon>
    </lineage>
</organism>
<evidence type="ECO:0000313" key="4">
    <source>
        <dbReference type="Proteomes" id="UP000663877"/>
    </source>
</evidence>
<dbReference type="InterPro" id="IPR032675">
    <property type="entry name" value="LRR_dom_sf"/>
</dbReference>
<comment type="caution">
    <text evidence="1">The sequence shown here is derived from an EMBL/GenBank/DDBJ whole genome shotgun (WGS) entry which is preliminary data.</text>
</comment>